<evidence type="ECO:0000256" key="1">
    <source>
        <dbReference type="SAM" id="Phobius"/>
    </source>
</evidence>
<feature type="transmembrane region" description="Helical" evidence="1">
    <location>
        <begin position="93"/>
        <end position="113"/>
    </location>
</feature>
<feature type="transmembrane region" description="Helical" evidence="1">
    <location>
        <begin position="36"/>
        <end position="54"/>
    </location>
</feature>
<dbReference type="RefSeq" id="WP_229590760.1">
    <property type="nucleotide sequence ID" value="NZ_AP024485.1"/>
</dbReference>
<keyword evidence="1" id="KW-1133">Transmembrane helix</keyword>
<evidence type="ECO:0000313" key="2">
    <source>
        <dbReference type="EMBL" id="BCS88770.1"/>
    </source>
</evidence>
<dbReference type="PANTHER" id="PTHR34821:SF2">
    <property type="entry name" value="INNER MEMBRANE PROTEIN YDCZ"/>
    <property type="match status" value="1"/>
</dbReference>
<name>A0ABN6ETG2_9BACT</name>
<sequence>MKWIYVCYALLAGALLPIQAGVNLRLRGSLGDPIWAATVSFGVGTLALLAYGLITRSPLPTLTMVGTAPAWAWIGGCFGAFFVFSTIVLAGQLGAATMMAWLLAGQFLAALILDHFGLITFDVRMISWQRILGVILLVAGALMVNKY</sequence>
<dbReference type="PANTHER" id="PTHR34821">
    <property type="entry name" value="INNER MEMBRANE PROTEIN YDCZ"/>
    <property type="match status" value="1"/>
</dbReference>
<evidence type="ECO:0008006" key="4">
    <source>
        <dbReference type="Google" id="ProtNLM"/>
    </source>
</evidence>
<keyword evidence="3" id="KW-1185">Reference proteome</keyword>
<organism evidence="2 3">
    <name type="scientific">Pseudodesulfovibrio sediminis</name>
    <dbReference type="NCBI Taxonomy" id="2810563"/>
    <lineage>
        <taxon>Bacteria</taxon>
        <taxon>Pseudomonadati</taxon>
        <taxon>Thermodesulfobacteriota</taxon>
        <taxon>Desulfovibrionia</taxon>
        <taxon>Desulfovibrionales</taxon>
        <taxon>Desulfovibrionaceae</taxon>
    </lineage>
</organism>
<protein>
    <recommendedName>
        <fullName evidence="4">DMT family transporter</fullName>
    </recommendedName>
</protein>
<evidence type="ECO:0000313" key="3">
    <source>
        <dbReference type="Proteomes" id="UP001053296"/>
    </source>
</evidence>
<feature type="transmembrane region" description="Helical" evidence="1">
    <location>
        <begin position="66"/>
        <end position="87"/>
    </location>
</feature>
<accession>A0ABN6ETG2</accession>
<keyword evidence="1" id="KW-0812">Transmembrane</keyword>
<proteinExistence type="predicted"/>
<keyword evidence="1" id="KW-0472">Membrane</keyword>
<dbReference type="Pfam" id="PF04657">
    <property type="entry name" value="DMT_YdcZ"/>
    <property type="match status" value="1"/>
</dbReference>
<dbReference type="InterPro" id="IPR006750">
    <property type="entry name" value="YdcZ"/>
</dbReference>
<dbReference type="EMBL" id="AP024485">
    <property type="protein sequence ID" value="BCS88770.1"/>
    <property type="molecule type" value="Genomic_DNA"/>
</dbReference>
<gene>
    <name evidence="2" type="ORF">PSDVSF_20120</name>
</gene>
<dbReference type="Proteomes" id="UP001053296">
    <property type="component" value="Chromosome"/>
</dbReference>
<feature type="transmembrane region" description="Helical" evidence="1">
    <location>
        <begin position="125"/>
        <end position="144"/>
    </location>
</feature>
<reference evidence="2" key="1">
    <citation type="journal article" date="2022" name="Arch. Microbiol.">
        <title>Pseudodesulfovibrio sediminis sp. nov., a mesophilic and neutrophilic sulfate-reducing bacterium isolated from sediment of a brackish lake.</title>
        <authorList>
            <person name="Takahashi A."/>
            <person name="Kojima H."/>
            <person name="Watanabe M."/>
            <person name="Fukui M."/>
        </authorList>
    </citation>
    <scope>NUCLEOTIDE SEQUENCE</scope>
    <source>
        <strain evidence="2">SF6</strain>
    </source>
</reference>